<dbReference type="InterPro" id="IPR050860">
    <property type="entry name" value="FeoB_GTPase"/>
</dbReference>
<dbReference type="InterPro" id="IPR011640">
    <property type="entry name" value="Fe2_transport_prot_B_C"/>
</dbReference>
<dbReference type="InterPro" id="IPR011642">
    <property type="entry name" value="Gate_dom"/>
</dbReference>
<feature type="transmembrane region" description="Helical" evidence="1">
    <location>
        <begin position="498"/>
        <end position="518"/>
    </location>
</feature>
<dbReference type="CDD" id="cd01879">
    <property type="entry name" value="FeoB"/>
    <property type="match status" value="1"/>
</dbReference>
<evidence type="ECO:0000259" key="2">
    <source>
        <dbReference type="PROSITE" id="PS51711"/>
    </source>
</evidence>
<organism evidence="3 4">
    <name type="scientific">Peptoclostridium acidaminophilum DSM 3953</name>
    <dbReference type="NCBI Taxonomy" id="1286171"/>
    <lineage>
        <taxon>Bacteria</taxon>
        <taxon>Bacillati</taxon>
        <taxon>Bacillota</taxon>
        <taxon>Clostridia</taxon>
        <taxon>Peptostreptococcales</taxon>
        <taxon>Peptoclostridiaceae</taxon>
        <taxon>Peptoclostridium</taxon>
    </lineage>
</organism>
<dbReference type="KEGG" id="eac:EAL2_808p03050"/>
<feature type="transmembrane region" description="Helical" evidence="1">
    <location>
        <begin position="342"/>
        <end position="366"/>
    </location>
</feature>
<dbReference type="GO" id="GO:0005886">
    <property type="term" value="C:plasma membrane"/>
    <property type="evidence" value="ECO:0007669"/>
    <property type="project" value="TreeGrafter"/>
</dbReference>
<dbReference type="SUPFAM" id="SSF52540">
    <property type="entry name" value="P-loop containing nucleoside triphosphate hydrolases"/>
    <property type="match status" value="1"/>
</dbReference>
<keyword evidence="1" id="KW-0812">Transmembrane</keyword>
<dbReference type="PANTHER" id="PTHR43185">
    <property type="entry name" value="FERROUS IRON TRANSPORT PROTEIN B"/>
    <property type="match status" value="1"/>
</dbReference>
<reference evidence="3 4" key="1">
    <citation type="journal article" date="2014" name="Genome Announc.">
        <title>Complete Genome Sequence of Amino Acid-Utilizing Eubacterium acidaminophilum al-2 (DSM 3953).</title>
        <authorList>
            <person name="Poehlein A."/>
            <person name="Andreesen J.R."/>
            <person name="Daniel R."/>
        </authorList>
    </citation>
    <scope>NUCLEOTIDE SEQUENCE [LARGE SCALE GENOMIC DNA]</scope>
    <source>
        <strain evidence="3 4">DSM 3953</strain>
        <plasmid evidence="4">Plasmid EAL2_808p</plasmid>
    </source>
</reference>
<dbReference type="InterPro" id="IPR027417">
    <property type="entry name" value="P-loop_NTPase"/>
</dbReference>
<dbReference type="Pfam" id="PF02421">
    <property type="entry name" value="FeoB_N"/>
    <property type="match status" value="1"/>
</dbReference>
<evidence type="ECO:0000313" key="4">
    <source>
        <dbReference type="Proteomes" id="UP000019591"/>
    </source>
</evidence>
<dbReference type="RefSeq" id="WP_025436681.1">
    <property type="nucleotide sequence ID" value="NZ_CP007453.1"/>
</dbReference>
<dbReference type="OrthoDB" id="9809127at2"/>
<dbReference type="InterPro" id="IPR030389">
    <property type="entry name" value="G_FEOB_dom"/>
</dbReference>
<dbReference type="Pfam" id="PF07664">
    <property type="entry name" value="FeoB_C"/>
    <property type="match status" value="1"/>
</dbReference>
<dbReference type="Pfam" id="PF07670">
    <property type="entry name" value="Gate"/>
    <property type="match status" value="2"/>
</dbReference>
<dbReference type="EMBL" id="CP007453">
    <property type="protein sequence ID" value="AHM57810.1"/>
    <property type="molecule type" value="Genomic_DNA"/>
</dbReference>
<dbReference type="Gene3D" id="3.40.50.300">
    <property type="entry name" value="P-loop containing nucleotide triphosphate hydrolases"/>
    <property type="match status" value="1"/>
</dbReference>
<feature type="transmembrane region" description="Helical" evidence="1">
    <location>
        <begin position="568"/>
        <end position="590"/>
    </location>
</feature>
<keyword evidence="1" id="KW-0472">Membrane</keyword>
<feature type="transmembrane region" description="Helical" evidence="1">
    <location>
        <begin position="465"/>
        <end position="486"/>
    </location>
</feature>
<keyword evidence="1" id="KW-1133">Transmembrane helix</keyword>
<keyword evidence="3" id="KW-0614">Plasmid</keyword>
<dbReference type="Proteomes" id="UP000019591">
    <property type="component" value="Plasmid EAL2_808p"/>
</dbReference>
<feature type="domain" description="FeoB-type G" evidence="2">
    <location>
        <begin position="1"/>
        <end position="180"/>
    </location>
</feature>
<dbReference type="HOGENOM" id="CLU_013350_2_0_9"/>
<accession>W8TA84</accession>
<dbReference type="PANTHER" id="PTHR43185:SF1">
    <property type="entry name" value="FE(2+) TRANSPORTER FEOB"/>
    <property type="match status" value="1"/>
</dbReference>
<dbReference type="GO" id="GO:0015093">
    <property type="term" value="F:ferrous iron transmembrane transporter activity"/>
    <property type="evidence" value="ECO:0007669"/>
    <property type="project" value="InterPro"/>
</dbReference>
<evidence type="ECO:0000256" key="1">
    <source>
        <dbReference type="SAM" id="Phobius"/>
    </source>
</evidence>
<feature type="transmembrane region" description="Helical" evidence="1">
    <location>
        <begin position="298"/>
        <end position="322"/>
    </location>
</feature>
<dbReference type="PROSITE" id="PS51711">
    <property type="entry name" value="G_FEOB"/>
    <property type="match status" value="1"/>
</dbReference>
<proteinExistence type="predicted"/>
<evidence type="ECO:0000313" key="3">
    <source>
        <dbReference type="EMBL" id="AHM57810.1"/>
    </source>
</evidence>
<keyword evidence="4" id="KW-1185">Reference proteome</keyword>
<feature type="transmembrane region" description="Helical" evidence="1">
    <location>
        <begin position="631"/>
        <end position="650"/>
    </location>
</feature>
<feature type="transmembrane region" description="Helical" evidence="1">
    <location>
        <begin position="530"/>
        <end position="548"/>
    </location>
</feature>
<feature type="transmembrane region" description="Helical" evidence="1">
    <location>
        <begin position="236"/>
        <end position="260"/>
    </location>
</feature>
<gene>
    <name evidence="3" type="primary">feoB</name>
    <name evidence="3" type="ORF">EAL2_808p03050</name>
</gene>
<geneLocation type="plasmid" evidence="3 4">
    <name>EAL2_808p</name>
</geneLocation>
<feature type="transmembrane region" description="Helical" evidence="1">
    <location>
        <begin position="602"/>
        <end position="625"/>
    </location>
</feature>
<dbReference type="AlphaFoldDB" id="W8TA84"/>
<name>W8TA84_PEPAC</name>
<dbReference type="eggNOG" id="COG0370">
    <property type="taxonomic scope" value="Bacteria"/>
</dbReference>
<dbReference type="PATRIC" id="fig|1286171.3.peg.2481"/>
<dbReference type="GO" id="GO:0005525">
    <property type="term" value="F:GTP binding"/>
    <property type="evidence" value="ECO:0007669"/>
    <property type="project" value="InterPro"/>
</dbReference>
<protein>
    <submittedName>
        <fullName evidence="3">Fe2+ transport system protein B</fullName>
    </submittedName>
</protein>
<sequence>MKIALAGNPNSGKTTLFNAITGKAEYVGNWPGVTVEKKEANLKRMYKAVSEKEKACAGNCCKGCNKVRVVDLPGAYSIAPFTSEEAVARDFIIDEKPDVIINIVDASSLERSLFFTTQLLELDIPVVIALNKQDVIRRHGNKIDVEGLSKELNCEIVETIANEGEGLKELIAKATVAANAKTQQAPEFQGKGSPEEDKLRQEYIKGVTKAYLTRSRSSSELTLSDRIDNVVAHSVWGLPIFAFIMWAVYTFSIGGLGGYLSGYLNDTLFGEIVPNAANSFLEGIGVSPLLQALIVDGAIGGVGAVIGFLPLIMLLFFCLALLDDSGYMARVALIMDRYFKRIGLSGKSIIPMIVGSGCSIPGVMAARTIEDDNERRMTVMLTPFVPCGAKLPVIALFAATFFPGATWVLPGMYVIAGCMIVIGGLLLKKILKFESTSIFIIELPQYKVPSLKHAFRQMMEQAKAFIIKAATIILVMNTLVWLMQTYNFRLQVVEDQGASILALVAGVISPLLIPLGFIGWQLAAATLTGFVAKENVVATLAIVLASTSEASLSTPGGPLSQFFNPVTGVAFLVFNLFIPPCFAAIGAMNAELGGRKWLGRAIVFQLGVGYTLAMLITQIGTLLVYGKPAAGFVPAIAIAAALVALVYYLIRRSDNNVEKLEKLPSN</sequence>
<feature type="transmembrane region" description="Helical" evidence="1">
    <location>
        <begin position="407"/>
        <end position="427"/>
    </location>
</feature>